<accession>A0ACC2ZNR7</accession>
<comment type="caution">
    <text evidence="1">The sequence shown here is derived from an EMBL/GenBank/DDBJ whole genome shotgun (WGS) entry which is preliminary data.</text>
</comment>
<protein>
    <submittedName>
        <fullName evidence="1">Uncharacterized protein</fullName>
    </submittedName>
</protein>
<evidence type="ECO:0000313" key="2">
    <source>
        <dbReference type="Proteomes" id="UP001172386"/>
    </source>
</evidence>
<organism evidence="1 2">
    <name type="scientific">Neophaeococcomyces mojaviensis</name>
    <dbReference type="NCBI Taxonomy" id="3383035"/>
    <lineage>
        <taxon>Eukaryota</taxon>
        <taxon>Fungi</taxon>
        <taxon>Dikarya</taxon>
        <taxon>Ascomycota</taxon>
        <taxon>Pezizomycotina</taxon>
        <taxon>Eurotiomycetes</taxon>
        <taxon>Chaetothyriomycetidae</taxon>
        <taxon>Chaetothyriales</taxon>
        <taxon>Chaetothyriales incertae sedis</taxon>
        <taxon>Neophaeococcomyces</taxon>
    </lineage>
</organism>
<sequence>MARGITESDVHTAADELVAKGERPTVERIRAHLGTGSPNTVTRWLETWWNRLGTRLQPRRSDFDDAPAELAELAGQWWELALKHAREATLREFAETELSLATQRDALDARSRVVADELSQMRSERAAAIAGERLASTQATELERLVDQLRLQISELTEQRDLELRRADRSEAARQQLDARLNETLETAKSEREDWTEYVRSIENRTLSEVDRSRQEAKDLQTQLNNQAKAQRAIEEQLRKELHAAQSAAISAGQATDVLRGRCEALEQQLSSLRELPAQLEAAFKRNAPKEAAPTSRARRQSPKST</sequence>
<keyword evidence="2" id="KW-1185">Reference proteome</keyword>
<proteinExistence type="predicted"/>
<dbReference type="Proteomes" id="UP001172386">
    <property type="component" value="Unassembled WGS sequence"/>
</dbReference>
<gene>
    <name evidence="1" type="ORF">H2198_010878</name>
</gene>
<reference evidence="1" key="1">
    <citation type="submission" date="2022-10" db="EMBL/GenBank/DDBJ databases">
        <title>Culturing micro-colonial fungi from biological soil crusts in the Mojave desert and describing Neophaeococcomyces mojavensis, and introducing the new genera and species Taxawa tesnikishii.</title>
        <authorList>
            <person name="Kurbessoian T."/>
            <person name="Stajich J.E."/>
        </authorList>
    </citation>
    <scope>NUCLEOTIDE SEQUENCE</scope>
    <source>
        <strain evidence="1">JES_112</strain>
    </source>
</reference>
<evidence type="ECO:0000313" key="1">
    <source>
        <dbReference type="EMBL" id="KAJ9649213.1"/>
    </source>
</evidence>
<dbReference type="EMBL" id="JAPDRQ010000439">
    <property type="protein sequence ID" value="KAJ9649213.1"/>
    <property type="molecule type" value="Genomic_DNA"/>
</dbReference>
<name>A0ACC2ZNR7_9EURO</name>